<reference evidence="2" key="3">
    <citation type="submission" date="2020-05" db="UniProtKB">
        <authorList>
            <consortium name="EnsemblMetazoa"/>
        </authorList>
    </citation>
    <scope>IDENTIFICATION</scope>
    <source>
        <strain evidence="2">Jacobina</strain>
    </source>
</reference>
<dbReference type="VEuPathDB" id="VectorBase:LLOJ007227"/>
<dbReference type="VEuPathDB" id="VectorBase:LLONM1_006763"/>
<evidence type="ECO:0000313" key="3">
    <source>
        <dbReference type="Proteomes" id="UP000092461"/>
    </source>
</evidence>
<dbReference type="EnsemblMetazoa" id="LLOJ007227-RA">
    <property type="protein sequence ID" value="LLOJ007227-PA"/>
    <property type="gene ID" value="LLOJ007227"/>
</dbReference>
<reference evidence="3" key="1">
    <citation type="submission" date="2012-05" db="EMBL/GenBank/DDBJ databases">
        <title>Whole Genome Assembly of Lutzomyia longipalpis.</title>
        <authorList>
            <person name="Richards S."/>
            <person name="Qu C."/>
            <person name="Dillon R."/>
            <person name="Worley K."/>
            <person name="Scherer S."/>
            <person name="Batterton M."/>
            <person name="Taylor A."/>
            <person name="Hawes A."/>
            <person name="Hernandez B."/>
            <person name="Kovar C."/>
            <person name="Mandapat C."/>
            <person name="Pham C."/>
            <person name="Qu C."/>
            <person name="Jing C."/>
            <person name="Bess C."/>
            <person name="Bandaranaike D."/>
            <person name="Ngo D."/>
            <person name="Ongeri F."/>
            <person name="Arias F."/>
            <person name="Lara F."/>
            <person name="Weissenberger G."/>
            <person name="Kamau G."/>
            <person name="Han H."/>
            <person name="Shen H."/>
            <person name="Dinh H."/>
            <person name="Khalil I."/>
            <person name="Jones J."/>
            <person name="Shafer J."/>
            <person name="Jayaseelan J."/>
            <person name="Quiroz J."/>
            <person name="Blankenburg K."/>
            <person name="Nguyen L."/>
            <person name="Jackson L."/>
            <person name="Francisco L."/>
            <person name="Tang L.-Y."/>
            <person name="Pu L.-L."/>
            <person name="Perales L."/>
            <person name="Lorensuhewa L."/>
            <person name="Munidasa M."/>
            <person name="Coyle M."/>
            <person name="Taylor M."/>
            <person name="Puazo M."/>
            <person name="Firestine M."/>
            <person name="Scheel M."/>
            <person name="Javaid M."/>
            <person name="Wang M."/>
            <person name="Li M."/>
            <person name="Tabassum N."/>
            <person name="Saada N."/>
            <person name="Osuji N."/>
            <person name="Aqrawi P."/>
            <person name="Fu Q."/>
            <person name="Thornton R."/>
            <person name="Raj R."/>
            <person name="Goodspeed R."/>
            <person name="Mata R."/>
            <person name="Najjar R."/>
            <person name="Gubbala S."/>
            <person name="Lee S."/>
            <person name="Denson S."/>
            <person name="Patil S."/>
            <person name="Macmil S."/>
            <person name="Qi S."/>
            <person name="Matskevitch T."/>
            <person name="Palculict T."/>
            <person name="Mathew T."/>
            <person name="Vee V."/>
            <person name="Velamala V."/>
            <person name="Korchina V."/>
            <person name="Cai W."/>
            <person name="Liu W."/>
            <person name="Dai W."/>
            <person name="Zou X."/>
            <person name="Zhu Y."/>
            <person name="Zhang Y."/>
            <person name="Wu Y.-Q."/>
            <person name="Xin Y."/>
            <person name="Nazarath L."/>
            <person name="Kovar C."/>
            <person name="Han Y."/>
            <person name="Muzny D."/>
            <person name="Gibbs R."/>
        </authorList>
    </citation>
    <scope>NUCLEOTIDE SEQUENCE [LARGE SCALE GENOMIC DNA]</scope>
    <source>
        <strain evidence="3">Jacobina</strain>
    </source>
</reference>
<dbReference type="EMBL" id="AJWK01023999">
    <property type="status" value="NOT_ANNOTATED_CDS"/>
    <property type="molecule type" value="Genomic_DNA"/>
</dbReference>
<dbReference type="EMBL" id="GITU01009447">
    <property type="protein sequence ID" value="MBC1178150.1"/>
    <property type="molecule type" value="Transcribed_RNA"/>
</dbReference>
<organism evidence="2 3">
    <name type="scientific">Lutzomyia longipalpis</name>
    <name type="common">Sand fly</name>
    <dbReference type="NCBI Taxonomy" id="7200"/>
    <lineage>
        <taxon>Eukaryota</taxon>
        <taxon>Metazoa</taxon>
        <taxon>Ecdysozoa</taxon>
        <taxon>Arthropoda</taxon>
        <taxon>Hexapoda</taxon>
        <taxon>Insecta</taxon>
        <taxon>Pterygota</taxon>
        <taxon>Neoptera</taxon>
        <taxon>Endopterygota</taxon>
        <taxon>Diptera</taxon>
        <taxon>Nematocera</taxon>
        <taxon>Psychodoidea</taxon>
        <taxon>Psychodidae</taxon>
        <taxon>Lutzomyia</taxon>
        <taxon>Lutzomyia</taxon>
    </lineage>
</organism>
<reference evidence="1" key="2">
    <citation type="journal article" date="2020" name="BMC">
        <title>Leishmania infection induces a limited differential gene expression in the sand fly midgut.</title>
        <authorList>
            <person name="Coutinho-Abreu I.V."/>
            <person name="Serafim T.D."/>
            <person name="Meneses C."/>
            <person name="Kamhawi S."/>
            <person name="Oliveira F."/>
            <person name="Valenzuela J.G."/>
        </authorList>
    </citation>
    <scope>NUCLEOTIDE SEQUENCE</scope>
    <source>
        <strain evidence="1">Jacobina</strain>
        <tissue evidence="1">Midgut</tissue>
    </source>
</reference>
<dbReference type="Proteomes" id="UP000092461">
    <property type="component" value="Unassembled WGS sequence"/>
</dbReference>
<accession>A0A1B0CQS8</accession>
<evidence type="ECO:0000313" key="2">
    <source>
        <dbReference type="EnsemblMetazoa" id="LLOJ007227-PA"/>
    </source>
</evidence>
<dbReference type="PANTHER" id="PTHR33053">
    <property type="entry name" value="PROTEIN, PUTATIVE-RELATED"/>
    <property type="match status" value="1"/>
</dbReference>
<proteinExistence type="predicted"/>
<sequence>MEQEQTRGNQFVYFDFSDQVDNDNFSYSSDESVSSEDDFESTPDIYEDIHIWAVEYNIKHCALTKLLHILRKVPVLHYLPMDARTILETPRHVNVSPMGSGEMWYNGLKPVLYKLLGQQNLDEIPKISLKFHVDGLQIFKSSKVDLWPILCAIEELPNIPPQVIAIYCGNGKPSNVSEYLKEFVPEIQDLLTNGLEIDMYHIKVAIKCFLCDLPARAFLKGNRMSFPNLNAQKRTNESFRQRKNISHHRESSVIERLPVDMVKDFPISDDLHLLHQGVMKRMCSLWIAGRNNYYTKWSANDVKKVSEELVKLNLYKPKELHRQIRDLSDISRWKGTEWRTLLMYTGVVVLRNILRPDVYYNFLLLFCGVTICETSYYKFLLPVADSMLKEFVKTYIEIYGSDEIVMNIHSTIHIVDDVQNHGPLASMSTYIFENLLKDVKQCIFEIEISVQMNCLFYQLDSHDRRPSDYQHLSL</sequence>
<keyword evidence="3" id="KW-1185">Reference proteome</keyword>
<evidence type="ECO:0000313" key="1">
    <source>
        <dbReference type="EMBL" id="MBC1178150.1"/>
    </source>
</evidence>
<name>A0A1B0CQS8_LUTLO</name>
<protein>
    <submittedName>
        <fullName evidence="1">Putative transposase domain-containing protein</fullName>
    </submittedName>
</protein>
<dbReference type="PANTHER" id="PTHR33053:SF24">
    <property type="entry name" value="TRANSPOSASE DOMAIN-CONTAINING PROTEIN"/>
    <property type="match status" value="1"/>
</dbReference>
<dbReference type="EMBL" id="AJWK01024000">
    <property type="status" value="NOT_ANNOTATED_CDS"/>
    <property type="molecule type" value="Genomic_DNA"/>
</dbReference>
<dbReference type="AlphaFoldDB" id="A0A1B0CQS8"/>